<protein>
    <submittedName>
        <fullName evidence="2">Uncharacterized protein</fullName>
    </submittedName>
</protein>
<sequence length="46" mass="4898">MAYSKITGLPITRIGAPVVATPPGERPPCSAPLYHHHHPPGWVSSL</sequence>
<dbReference type="Gramene" id="OMO64676">
    <property type="protein sequence ID" value="OMO64676"/>
    <property type="gene ID" value="CCACVL1_21617"/>
</dbReference>
<name>A0A1R3H357_COCAP</name>
<accession>A0A1R3H357</accession>
<proteinExistence type="predicted"/>
<evidence type="ECO:0000313" key="3">
    <source>
        <dbReference type="Proteomes" id="UP000188268"/>
    </source>
</evidence>
<evidence type="ECO:0000313" key="2">
    <source>
        <dbReference type="EMBL" id="OMO64676.1"/>
    </source>
</evidence>
<evidence type="ECO:0000256" key="1">
    <source>
        <dbReference type="SAM" id="MobiDB-lite"/>
    </source>
</evidence>
<dbReference type="AlphaFoldDB" id="A0A1R3H357"/>
<reference evidence="2 3" key="1">
    <citation type="submission" date="2013-09" db="EMBL/GenBank/DDBJ databases">
        <title>Corchorus capsularis genome sequencing.</title>
        <authorList>
            <person name="Alam M."/>
            <person name="Haque M.S."/>
            <person name="Islam M.S."/>
            <person name="Emdad E.M."/>
            <person name="Islam M.M."/>
            <person name="Ahmed B."/>
            <person name="Halim A."/>
            <person name="Hossen Q.M.M."/>
            <person name="Hossain M.Z."/>
            <person name="Ahmed R."/>
            <person name="Khan M.M."/>
            <person name="Islam R."/>
            <person name="Rashid M.M."/>
            <person name="Khan S.A."/>
            <person name="Rahman M.S."/>
            <person name="Alam M."/>
        </authorList>
    </citation>
    <scope>NUCLEOTIDE SEQUENCE [LARGE SCALE GENOMIC DNA]</scope>
    <source>
        <strain evidence="3">cv. CVL-1</strain>
        <tissue evidence="2">Whole seedling</tissue>
    </source>
</reference>
<dbReference type="EMBL" id="AWWV01012728">
    <property type="protein sequence ID" value="OMO64676.1"/>
    <property type="molecule type" value="Genomic_DNA"/>
</dbReference>
<comment type="caution">
    <text evidence="2">The sequence shown here is derived from an EMBL/GenBank/DDBJ whole genome shotgun (WGS) entry which is preliminary data.</text>
</comment>
<keyword evidence="3" id="KW-1185">Reference proteome</keyword>
<dbReference type="Proteomes" id="UP000188268">
    <property type="component" value="Unassembled WGS sequence"/>
</dbReference>
<feature type="region of interest" description="Disordered" evidence="1">
    <location>
        <begin position="16"/>
        <end position="46"/>
    </location>
</feature>
<organism evidence="2 3">
    <name type="scientific">Corchorus capsularis</name>
    <name type="common">Jute</name>
    <dbReference type="NCBI Taxonomy" id="210143"/>
    <lineage>
        <taxon>Eukaryota</taxon>
        <taxon>Viridiplantae</taxon>
        <taxon>Streptophyta</taxon>
        <taxon>Embryophyta</taxon>
        <taxon>Tracheophyta</taxon>
        <taxon>Spermatophyta</taxon>
        <taxon>Magnoliopsida</taxon>
        <taxon>eudicotyledons</taxon>
        <taxon>Gunneridae</taxon>
        <taxon>Pentapetalae</taxon>
        <taxon>rosids</taxon>
        <taxon>malvids</taxon>
        <taxon>Malvales</taxon>
        <taxon>Malvaceae</taxon>
        <taxon>Grewioideae</taxon>
        <taxon>Apeibeae</taxon>
        <taxon>Corchorus</taxon>
    </lineage>
</organism>
<gene>
    <name evidence="2" type="ORF">CCACVL1_21617</name>
</gene>